<proteinExistence type="inferred from homology"/>
<name>F0VDN1_NEOCL</name>
<feature type="transmembrane region" description="Helical" evidence="8">
    <location>
        <begin position="107"/>
        <end position="126"/>
    </location>
</feature>
<evidence type="ECO:0000256" key="7">
    <source>
        <dbReference type="SAM" id="MobiDB-lite"/>
    </source>
</evidence>
<evidence type="ECO:0000256" key="4">
    <source>
        <dbReference type="ARBA" id="ARBA00022989"/>
    </source>
</evidence>
<evidence type="ECO:0000256" key="1">
    <source>
        <dbReference type="ARBA" id="ARBA00004141"/>
    </source>
</evidence>
<evidence type="ECO:0000256" key="2">
    <source>
        <dbReference type="ARBA" id="ARBA00009457"/>
    </source>
</evidence>
<dbReference type="FunCoup" id="F0VDN1">
    <property type="interactions" value="50"/>
</dbReference>
<comment type="subcellular location">
    <subcellularLocation>
        <location evidence="1">Membrane</location>
        <topology evidence="1">Multi-pass membrane protein</topology>
    </subcellularLocation>
</comment>
<accession>F0VDN1</accession>
<evidence type="ECO:0000256" key="3">
    <source>
        <dbReference type="ARBA" id="ARBA00022692"/>
    </source>
</evidence>
<comment type="similarity">
    <text evidence="2 6">Belongs to the CDC50/LEM3 family.</text>
</comment>
<keyword evidence="3 8" id="KW-0812">Transmembrane</keyword>
<evidence type="ECO:0000256" key="5">
    <source>
        <dbReference type="ARBA" id="ARBA00023136"/>
    </source>
</evidence>
<reference evidence="9" key="2">
    <citation type="submission" date="2011-03" db="EMBL/GenBank/DDBJ databases">
        <title>Comparative genomics and transcriptomics of Neospora caninum and Toxoplasma gondii.</title>
        <authorList>
            <person name="Reid A.J."/>
            <person name="Sohal A."/>
            <person name="Harris D."/>
            <person name="Quail M."/>
            <person name="Sanders M."/>
            <person name="Berriman M."/>
            <person name="Wastling J.M."/>
            <person name="Pain A."/>
        </authorList>
    </citation>
    <scope>NUCLEOTIDE SEQUENCE</scope>
    <source>
        <strain evidence="9">Liverpool</strain>
    </source>
</reference>
<dbReference type="RefSeq" id="XP_003881857.1">
    <property type="nucleotide sequence ID" value="XM_003881808.1"/>
</dbReference>
<dbReference type="GO" id="GO:0005886">
    <property type="term" value="C:plasma membrane"/>
    <property type="evidence" value="ECO:0007669"/>
    <property type="project" value="TreeGrafter"/>
</dbReference>
<organism evidence="9 11">
    <name type="scientific">Neospora caninum (strain Liverpool)</name>
    <dbReference type="NCBI Taxonomy" id="572307"/>
    <lineage>
        <taxon>Eukaryota</taxon>
        <taxon>Sar</taxon>
        <taxon>Alveolata</taxon>
        <taxon>Apicomplexa</taxon>
        <taxon>Conoidasida</taxon>
        <taxon>Coccidia</taxon>
        <taxon>Eucoccidiorida</taxon>
        <taxon>Eimeriorina</taxon>
        <taxon>Sarcocystidae</taxon>
        <taxon>Neospora</taxon>
    </lineage>
</organism>
<sequence length="417" mass="46642">MLRQNRSKVAPTRAEGEGSEPRRGADSDHPRGSSLVRQDSSFVTISVQGHDGTPAAVTGSSKRASAADSDEDGEGRRVCLCSNRAFTNFMQQRMQAWQPLLSPTRTAGIIGLASVILLSLGVLILATSNSILECKVDYTDDVGVRDIIEIDSRHCTDSQVTELSGSLYFFYELTNYYQNHRRYLKSRSDSQLQGKVYTTTGDVKTACSPRYLASDGRILDPCGLNALSVFTDSFELLRKRSEGRYEVIPMDETRDTICWHFDLDSRFKNPSKEEREKYASSVDFWLFEPAMRKALHMDVPGVGEGVENSHFIVWMREAALPNFRKIYGKVEETPLKLPIYVNITGDTYDVKSFGGRKYVVISQASWLGGRNALLGIFYIVVGAVCLVVCLVIMYAQAQNPRRMGDISWLRKALYAEG</sequence>
<dbReference type="InterPro" id="IPR005045">
    <property type="entry name" value="CDC50/LEM3_fam"/>
</dbReference>
<feature type="region of interest" description="Disordered" evidence="7">
    <location>
        <begin position="1"/>
        <end position="74"/>
    </location>
</feature>
<evidence type="ECO:0000313" key="11">
    <source>
        <dbReference type="Proteomes" id="UP000007494"/>
    </source>
</evidence>
<dbReference type="OrthoDB" id="340608at2759"/>
<keyword evidence="5 6" id="KW-0472">Membrane</keyword>
<feature type="transmembrane region" description="Helical" evidence="8">
    <location>
        <begin position="372"/>
        <end position="395"/>
    </location>
</feature>
<dbReference type="Proteomes" id="UP000007494">
    <property type="component" value="Chromosome VI"/>
</dbReference>
<reference evidence="9" key="1">
    <citation type="submission" date="2011-02" db="EMBL/GenBank/DDBJ databases">
        <authorList>
            <person name="Aslett M."/>
        </authorList>
    </citation>
    <scope>NUCLEOTIDE SEQUENCE</scope>
    <source>
        <strain evidence="9">Liverpool</strain>
    </source>
</reference>
<evidence type="ECO:0000256" key="6">
    <source>
        <dbReference type="PIRNR" id="PIRNR015840"/>
    </source>
</evidence>
<dbReference type="GO" id="GO:0005783">
    <property type="term" value="C:endoplasmic reticulum"/>
    <property type="evidence" value="ECO:0007669"/>
    <property type="project" value="TreeGrafter"/>
</dbReference>
<protein>
    <submittedName>
        <fullName evidence="10">Cell cycle control protein 50A</fullName>
    </submittedName>
</protein>
<keyword evidence="4 8" id="KW-1133">Transmembrane helix</keyword>
<reference evidence="10" key="4">
    <citation type="journal article" date="2015" name="PLoS ONE">
        <title>Comprehensive Evaluation of Toxoplasma gondii VEG and Neospora caninum LIV Genomes with Tachyzoite Stage Transcriptome and Proteome Defines Novel Transcript Features.</title>
        <authorList>
            <person name="Ramaprasad A."/>
            <person name="Mourier T."/>
            <person name="Naeem R."/>
            <person name="Malas T.B."/>
            <person name="Moussa E."/>
            <person name="Panigrahi A."/>
            <person name="Vermont S.J."/>
            <person name="Otto T.D."/>
            <person name="Wastling J."/>
            <person name="Pain A."/>
        </authorList>
    </citation>
    <scope>NUCLEOTIDE SEQUENCE</scope>
    <source>
        <strain evidence="10">Liverpool</strain>
    </source>
</reference>
<evidence type="ECO:0000313" key="9">
    <source>
        <dbReference type="EMBL" id="CBZ51824.1"/>
    </source>
</evidence>
<dbReference type="VEuPathDB" id="ToxoDB:NCLIV_016160"/>
<dbReference type="eggNOG" id="KOG2952">
    <property type="taxonomic scope" value="Eukaryota"/>
</dbReference>
<dbReference type="GO" id="GO:0005794">
    <property type="term" value="C:Golgi apparatus"/>
    <property type="evidence" value="ECO:0007669"/>
    <property type="project" value="TreeGrafter"/>
</dbReference>
<dbReference type="PANTHER" id="PTHR10926:SF0">
    <property type="entry name" value="CDC50, ISOFORM A"/>
    <property type="match status" value="1"/>
</dbReference>
<dbReference type="GeneID" id="13444454"/>
<dbReference type="EMBL" id="LN714480">
    <property type="protein sequence ID" value="CEL65782.1"/>
    <property type="molecule type" value="Genomic_DNA"/>
</dbReference>
<gene>
    <name evidence="10" type="ORF">BN1204_016160</name>
    <name evidence="9" type="ORF">NCLIV_016160</name>
</gene>
<dbReference type="Pfam" id="PF03381">
    <property type="entry name" value="CDC50"/>
    <property type="match status" value="1"/>
</dbReference>
<dbReference type="PANTHER" id="PTHR10926">
    <property type="entry name" value="CELL CYCLE CONTROL PROTEIN 50"/>
    <property type="match status" value="1"/>
</dbReference>
<feature type="compositionally biased region" description="Polar residues" evidence="7">
    <location>
        <begin position="35"/>
        <end position="47"/>
    </location>
</feature>
<evidence type="ECO:0000256" key="8">
    <source>
        <dbReference type="SAM" id="Phobius"/>
    </source>
</evidence>
<dbReference type="PIRSF" id="PIRSF015840">
    <property type="entry name" value="DUF284_TM_euk"/>
    <property type="match status" value="1"/>
</dbReference>
<dbReference type="AlphaFoldDB" id="F0VDN1"/>
<reference evidence="11" key="3">
    <citation type="journal article" date="2012" name="PLoS Pathog.">
        <title>Comparative genomics of the apicomplexan parasites Toxoplasma gondii and Neospora caninum: Coccidia differing in host range and transmission strategy.</title>
        <authorList>
            <person name="Reid A.J."/>
            <person name="Vermont S.J."/>
            <person name="Cotton J.A."/>
            <person name="Harris D."/>
            <person name="Hill-Cawthorne G.A."/>
            <person name="Konen-Waisman S."/>
            <person name="Latham S.M."/>
            <person name="Mourier T."/>
            <person name="Norton R."/>
            <person name="Quail M.A."/>
            <person name="Sanders M."/>
            <person name="Shanmugam D."/>
            <person name="Sohal A."/>
            <person name="Wasmuth J.D."/>
            <person name="Brunk B."/>
            <person name="Grigg M.E."/>
            <person name="Howard J.C."/>
            <person name="Parkinson J."/>
            <person name="Roos D.S."/>
            <person name="Trees A.J."/>
            <person name="Berriman M."/>
            <person name="Pain A."/>
            <person name="Wastling J.M."/>
        </authorList>
    </citation>
    <scope>NUCLEOTIDE SEQUENCE [LARGE SCALE GENOMIC DNA]</scope>
    <source>
        <strain evidence="11">Liverpool</strain>
    </source>
</reference>
<feature type="compositionally biased region" description="Basic and acidic residues" evidence="7">
    <location>
        <begin position="14"/>
        <end position="31"/>
    </location>
</feature>
<dbReference type="EMBL" id="FR823387">
    <property type="protein sequence ID" value="CBZ51824.1"/>
    <property type="molecule type" value="Genomic_DNA"/>
</dbReference>
<keyword evidence="11" id="KW-1185">Reference proteome</keyword>
<dbReference type="InParanoid" id="F0VDN1"/>
<dbReference type="OMA" id="TWNNDQP"/>
<evidence type="ECO:0000313" key="10">
    <source>
        <dbReference type="EMBL" id="CEL65782.1"/>
    </source>
</evidence>